<reference evidence="20" key="1">
    <citation type="submission" date="2025-08" db="UniProtKB">
        <authorList>
            <consortium name="Ensembl"/>
        </authorList>
    </citation>
    <scope>IDENTIFICATION</scope>
</reference>
<keyword evidence="21" id="KW-1185">Reference proteome</keyword>
<evidence type="ECO:0000256" key="3">
    <source>
        <dbReference type="ARBA" id="ARBA00022475"/>
    </source>
</evidence>
<proteinExistence type="predicted"/>
<feature type="compositionally biased region" description="Polar residues" evidence="16">
    <location>
        <begin position="36"/>
        <end position="50"/>
    </location>
</feature>
<dbReference type="GO" id="GO:0009986">
    <property type="term" value="C:cell surface"/>
    <property type="evidence" value="ECO:0007669"/>
    <property type="project" value="Ensembl"/>
</dbReference>
<gene>
    <name evidence="20" type="primary">HBEGF</name>
</gene>
<dbReference type="GO" id="GO:0090303">
    <property type="term" value="P:positive regulation of wound healing"/>
    <property type="evidence" value="ECO:0007669"/>
    <property type="project" value="Ensembl"/>
</dbReference>
<dbReference type="GO" id="GO:0051549">
    <property type="term" value="P:positive regulation of keratinocyte migration"/>
    <property type="evidence" value="ECO:0007669"/>
    <property type="project" value="Ensembl"/>
</dbReference>
<feature type="disulfide bond" evidence="15">
    <location>
        <begin position="134"/>
        <end position="143"/>
    </location>
</feature>
<dbReference type="PANTHER" id="PTHR10740">
    <property type="entry name" value="TRANSFORMING GROWTH FACTOR ALPHA"/>
    <property type="match status" value="1"/>
</dbReference>
<evidence type="ECO:0000256" key="15">
    <source>
        <dbReference type="PROSITE-ProRule" id="PRU00076"/>
    </source>
</evidence>
<evidence type="ECO:0000256" key="18">
    <source>
        <dbReference type="SAM" id="SignalP"/>
    </source>
</evidence>
<feature type="compositionally biased region" description="Basic residues" evidence="16">
    <location>
        <begin position="93"/>
        <end position="102"/>
    </location>
</feature>
<organism evidence="20 21">
    <name type="scientific">Urocitellus parryii</name>
    <name type="common">Arctic ground squirrel</name>
    <name type="synonym">Spermophilus parryii</name>
    <dbReference type="NCBI Taxonomy" id="9999"/>
    <lineage>
        <taxon>Eukaryota</taxon>
        <taxon>Metazoa</taxon>
        <taxon>Chordata</taxon>
        <taxon>Craniata</taxon>
        <taxon>Vertebrata</taxon>
        <taxon>Euteleostomi</taxon>
        <taxon>Mammalia</taxon>
        <taxon>Eutheria</taxon>
        <taxon>Euarchontoglires</taxon>
        <taxon>Glires</taxon>
        <taxon>Rodentia</taxon>
        <taxon>Sciuromorpha</taxon>
        <taxon>Sciuridae</taxon>
        <taxon>Xerinae</taxon>
        <taxon>Marmotini</taxon>
        <taxon>Urocitellus</taxon>
    </lineage>
</organism>
<dbReference type="PROSITE" id="PS01186">
    <property type="entry name" value="EGF_2"/>
    <property type="match status" value="1"/>
</dbReference>
<dbReference type="Gene3D" id="2.10.25.10">
    <property type="entry name" value="Laminin"/>
    <property type="match status" value="1"/>
</dbReference>
<evidence type="ECO:0000256" key="14">
    <source>
        <dbReference type="ARBA" id="ARBA00040098"/>
    </source>
</evidence>
<evidence type="ECO:0000256" key="13">
    <source>
        <dbReference type="ARBA" id="ARBA00037587"/>
    </source>
</evidence>
<dbReference type="GO" id="GO:0005154">
    <property type="term" value="F:epidermal growth factor receptor binding"/>
    <property type="evidence" value="ECO:0007669"/>
    <property type="project" value="Ensembl"/>
</dbReference>
<evidence type="ECO:0000259" key="19">
    <source>
        <dbReference type="PROSITE" id="PS50026"/>
    </source>
</evidence>
<evidence type="ECO:0000256" key="1">
    <source>
        <dbReference type="ARBA" id="ARBA00004239"/>
    </source>
</evidence>
<keyword evidence="11 17" id="KW-0472">Membrane</keyword>
<evidence type="ECO:0000256" key="5">
    <source>
        <dbReference type="ARBA" id="ARBA00022536"/>
    </source>
</evidence>
<feature type="region of interest" description="Disordered" evidence="16">
    <location>
        <begin position="82"/>
        <end position="103"/>
    </location>
</feature>
<dbReference type="GO" id="GO:0038134">
    <property type="term" value="P:ERBB2-EGFR signaling pathway"/>
    <property type="evidence" value="ECO:0007669"/>
    <property type="project" value="Ensembl"/>
</dbReference>
<evidence type="ECO:0000313" key="21">
    <source>
        <dbReference type="Proteomes" id="UP000694417"/>
    </source>
</evidence>
<evidence type="ECO:0000256" key="11">
    <source>
        <dbReference type="ARBA" id="ARBA00023136"/>
    </source>
</evidence>
<dbReference type="PROSITE" id="PS50026">
    <property type="entry name" value="EGF_3"/>
    <property type="match status" value="1"/>
</dbReference>
<dbReference type="GO" id="GO:0048661">
    <property type="term" value="P:positive regulation of smooth muscle cell proliferation"/>
    <property type="evidence" value="ECO:0007669"/>
    <property type="project" value="Ensembl"/>
</dbReference>
<dbReference type="GO" id="GO:0060326">
    <property type="term" value="P:cell chemotaxis"/>
    <property type="evidence" value="ECO:0007669"/>
    <property type="project" value="Ensembl"/>
</dbReference>
<dbReference type="PANTHER" id="PTHR10740:SF4">
    <property type="entry name" value="PROHEPARIN-BINDING EGF-LIKE GROWTH FACTOR"/>
    <property type="match status" value="1"/>
</dbReference>
<comment type="subcellular location">
    <subcellularLocation>
        <location evidence="2">Cell membrane</location>
        <topology evidence="2">Single-pass type I membrane protein</topology>
    </subcellularLocation>
    <subcellularLocation>
        <location evidence="1">Secreted</location>
        <location evidence="1">Extracellular space</location>
    </subcellularLocation>
</comment>
<evidence type="ECO:0000256" key="2">
    <source>
        <dbReference type="ARBA" id="ARBA00004251"/>
    </source>
</evidence>
<evidence type="ECO:0000256" key="12">
    <source>
        <dbReference type="ARBA" id="ARBA00023157"/>
    </source>
</evidence>
<dbReference type="SUPFAM" id="SSF57196">
    <property type="entry name" value="EGF/Laminin"/>
    <property type="match status" value="1"/>
</dbReference>
<dbReference type="InterPro" id="IPR000742">
    <property type="entry name" value="EGF"/>
</dbReference>
<evidence type="ECO:0000256" key="17">
    <source>
        <dbReference type="SAM" id="Phobius"/>
    </source>
</evidence>
<protein>
    <recommendedName>
        <fullName evidence="14">Proheparin-binding EGF-like growth factor</fullName>
    </recommendedName>
</protein>
<accession>A0A8D2KF03</accession>
<dbReference type="GO" id="GO:0035313">
    <property type="term" value="P:wound healing, spreading of epidermal cells"/>
    <property type="evidence" value="ECO:0007669"/>
    <property type="project" value="Ensembl"/>
</dbReference>
<dbReference type="PROSITE" id="PS00022">
    <property type="entry name" value="EGF_1"/>
    <property type="match status" value="1"/>
</dbReference>
<evidence type="ECO:0000256" key="8">
    <source>
        <dbReference type="ARBA" id="ARBA00022729"/>
    </source>
</evidence>
<evidence type="ECO:0000256" key="7">
    <source>
        <dbReference type="ARBA" id="ARBA00022692"/>
    </source>
</evidence>
<reference evidence="20" key="2">
    <citation type="submission" date="2025-09" db="UniProtKB">
        <authorList>
            <consortium name="Ensembl"/>
        </authorList>
    </citation>
    <scope>IDENTIFICATION</scope>
</reference>
<dbReference type="AlphaFoldDB" id="A0A8D2KF03"/>
<evidence type="ECO:0000313" key="20">
    <source>
        <dbReference type="Ensembl" id="ENSUPAP00010008680.1"/>
    </source>
</evidence>
<keyword evidence="6" id="KW-0358">Heparin-binding</keyword>
<keyword evidence="4" id="KW-0964">Secreted</keyword>
<dbReference type="GO" id="GO:0038135">
    <property type="term" value="P:ERBB2-ERBB4 signaling pathway"/>
    <property type="evidence" value="ECO:0007669"/>
    <property type="project" value="Ensembl"/>
</dbReference>
<name>A0A8D2KF03_UROPR</name>
<feature type="transmembrane region" description="Helical" evidence="17">
    <location>
        <begin position="162"/>
        <end position="184"/>
    </location>
</feature>
<keyword evidence="7 17" id="KW-0812">Transmembrane</keyword>
<evidence type="ECO:0000256" key="4">
    <source>
        <dbReference type="ARBA" id="ARBA00022525"/>
    </source>
</evidence>
<keyword evidence="10" id="KW-0339">Growth factor</keyword>
<comment type="function">
    <text evidence="13">Growth factor that mediates its effects via EGFR, ERBB2 and ERBB4. Required for normal cardiac valve formation and normal heart function. Promotes smooth muscle cell proliferation. May be involved in macrophage-mediated cellular proliferation. It is mitogenic for fibroblasts, but not endothelial cells. It is able to bind EGF receptor/EGFR with higher affinity than EGF itself and is a far more potent mitogen for smooth muscle cells than EGF. Also acts as a diphtheria toxin receptor.</text>
</comment>
<feature type="domain" description="EGF-like" evidence="19">
    <location>
        <begin position="104"/>
        <end position="144"/>
    </location>
</feature>
<keyword evidence="3" id="KW-1003">Cell membrane</keyword>
<dbReference type="GO" id="GO:0008083">
    <property type="term" value="F:growth factor activity"/>
    <property type="evidence" value="ECO:0007669"/>
    <property type="project" value="UniProtKB-KW"/>
</dbReference>
<feature type="chain" id="PRO_5034201387" description="Proheparin-binding EGF-like growth factor" evidence="18">
    <location>
        <begin position="24"/>
        <end position="210"/>
    </location>
</feature>
<dbReference type="GO" id="GO:0030297">
    <property type="term" value="F:transmembrane receptor protein tyrosine kinase activator activity"/>
    <property type="evidence" value="ECO:0007669"/>
    <property type="project" value="Ensembl"/>
</dbReference>
<dbReference type="GO" id="GO:0008201">
    <property type="term" value="F:heparin binding"/>
    <property type="evidence" value="ECO:0007669"/>
    <property type="project" value="UniProtKB-KW"/>
</dbReference>
<dbReference type="GeneTree" id="ENSGT00940000156901"/>
<feature type="region of interest" description="Disordered" evidence="16">
    <location>
        <begin position="33"/>
        <end position="56"/>
    </location>
</feature>
<keyword evidence="9 17" id="KW-1133">Transmembrane helix</keyword>
<dbReference type="GO" id="GO:0005886">
    <property type="term" value="C:plasma membrane"/>
    <property type="evidence" value="ECO:0007669"/>
    <property type="project" value="UniProtKB-SubCell"/>
</dbReference>
<dbReference type="GO" id="GO:0051897">
    <property type="term" value="P:positive regulation of phosphatidylinositol 3-kinase/protein kinase B signal transduction"/>
    <property type="evidence" value="ECO:0007669"/>
    <property type="project" value="Ensembl"/>
</dbReference>
<evidence type="ECO:0000256" key="16">
    <source>
        <dbReference type="SAM" id="MobiDB-lite"/>
    </source>
</evidence>
<dbReference type="GO" id="GO:0008016">
    <property type="term" value="P:regulation of heart contraction"/>
    <property type="evidence" value="ECO:0007669"/>
    <property type="project" value="Ensembl"/>
</dbReference>
<keyword evidence="5 15" id="KW-0245">EGF-like domain</keyword>
<evidence type="ECO:0000256" key="10">
    <source>
        <dbReference type="ARBA" id="ARBA00023030"/>
    </source>
</evidence>
<evidence type="ECO:0000256" key="9">
    <source>
        <dbReference type="ARBA" id="ARBA00022989"/>
    </source>
</evidence>
<feature type="signal peptide" evidence="18">
    <location>
        <begin position="1"/>
        <end position="23"/>
    </location>
</feature>
<keyword evidence="12 15" id="KW-1015">Disulfide bond</keyword>
<dbReference type="Proteomes" id="UP000694417">
    <property type="component" value="Unplaced"/>
</dbReference>
<dbReference type="Ensembl" id="ENSUPAT00010009973.1">
    <property type="protein sequence ID" value="ENSUPAP00010008680.1"/>
    <property type="gene ID" value="ENSUPAG00010007010.1"/>
</dbReference>
<sequence length="210" mass="22958">MKLLPSVVLKIFLAAVFSALVTGESLERLRRGLAAGTSNPDPPTGSTEQLLPTGGDRAGEVLDLEETDLDLFKVAFSSKPQALATPSKEEHGKKKKKGKGLGKKRDPCLRKYKDFCIHGECKYLKELRAPSCICHPGYHGERCHGLSLPVENRLYTYDHTTILAVVAVVLSSVCLLVIVGLLMFRNLWGMAPSEKTQVLCKLCRGKGLPN</sequence>
<evidence type="ECO:0000256" key="6">
    <source>
        <dbReference type="ARBA" id="ARBA00022674"/>
    </source>
</evidence>
<comment type="caution">
    <text evidence="15">Lacks conserved residue(s) required for the propagation of feature annotation.</text>
</comment>
<dbReference type="FunFam" id="2.10.25.10:FF:000158">
    <property type="entry name" value="proheparin-binding EGF-like growth factor"/>
    <property type="match status" value="1"/>
</dbReference>
<keyword evidence="8 18" id="KW-0732">Signal</keyword>
<dbReference type="GO" id="GO:0005615">
    <property type="term" value="C:extracellular space"/>
    <property type="evidence" value="ECO:0007669"/>
    <property type="project" value="Ensembl"/>
</dbReference>